<sequence length="1251" mass="142223">MADYEASSSSNATTCGLTACSYHVFLSFRGKDTRRTFTDHLYTAFVNAGFHTFRDKEELDRGEDIKPELQKAIQRSRSSVIVLSKDYAASGWCLDELVMILERKSTLVDYVVLPVFYDVDPSDLRNQQTGCVAEALAKHERNPSLKDKVKQWRSALTEVANLAGMVLQNEADGHEAEFIKKIVKVIEDKLSRTPLSVAPYLIGIHSQVEDINLWLQDDLSNVRIFVIQGMRGIGKTTIAKFVYNSNFKRFEGCSFLENIREVSGQPNGLVQIQKRLISDVLKGRKVKIHSISEGINKIEDALSSKRVLLVLDDVDHADQLEAIVSMQDRLYPGSKIIITTSRIGLLKDHQTVKMHNVEALRYKESLELFSWHAFGQDHPIEAYMEHSVRVIHHSGGLPLALKVLGSSLSGKSIDVWKDALNELEAIPDDEIVKKLRISFDSLKNDHDRNLFLHIASFFTGMDKYVIVQILEGCGFYAIVGIQNLIDRCLVTIDGYNKVQMHHMIRDMGRGIVRLESEEPRKRSRLWNHKDSLEVLTKKNGTKRIEGLILNMRRCTAYTPRSSNEVVLETNAFARMDKLRFLQLTHVKFRGHYKGFLTELRWLCWNEYPFESLPNDFPLERLVVLEMCYSSLRKVWKGTKSLPALKILNLSHSHGLIETPDFSLVPNLERLILKNCTSLVHVHESIGNLKGLVYLNVEDCKNIRRLPMEMMNIKSLKVLQADGIPIRKLRPKKNPEICWASCLPCSLVELSLTGCNLSDDDFPWNFGNLSSLRRLNLSCNPLSGLPGWIRNVGRLDELSLSQCTRLKSLEGLPNVGELIVHGCSSLETVTFQPIPSLPIIILDESNCKLVELEYYFKLEPLERVDEEMIKVLGLSKYLTSMQTIMMDTIHVFNIGRTKMQPIQGLYEYGIFNTFLPGNEVPGPFNHRSTLSKIYFTVPVNPNRKIRGLNIFSVYEKSSIHSLMMIAKLHLDRTRASYNPIATKVRNNTKRLEWIYGPSFFGVPNDGEQVIWLSHWKFGNQLEGGDLVKVSVLTTSELRVKECGVEIVYDEREEKMMNTQQNTTDIAPSFSGFDIGGNLSPSDMATMGQMRTYFLCCRPEELRESETHRSKWFNQLNSGFDETTVCFGEEAICGESRSGIIAHDPRLPEGRGCTMQIKAFFRSLPLVVSLSLRDSYGLAWRSCFESRQNFRYFSLSSQDLPSPGNLFNPVWGDLPIQTLRRTADWCSSPIYTVEPASSDPLLLEICKDVQNIA</sequence>
<dbReference type="InterPro" id="IPR032675">
    <property type="entry name" value="LRR_dom_sf"/>
</dbReference>
<evidence type="ECO:0000313" key="6">
    <source>
        <dbReference type="EMBL" id="KAK9944475.1"/>
    </source>
</evidence>
<name>A0AAW1Y8S7_RUBAR</name>
<dbReference type="Gene3D" id="3.80.10.10">
    <property type="entry name" value="Ribonuclease Inhibitor"/>
    <property type="match status" value="2"/>
</dbReference>
<dbReference type="PRINTS" id="PR00364">
    <property type="entry name" value="DISEASERSIST"/>
</dbReference>
<dbReference type="EMBL" id="JBEDUW010000002">
    <property type="protein sequence ID" value="KAK9944475.1"/>
    <property type="molecule type" value="Genomic_DNA"/>
</dbReference>
<evidence type="ECO:0000256" key="4">
    <source>
        <dbReference type="ARBA" id="ARBA00023027"/>
    </source>
</evidence>
<dbReference type="Pfam" id="PF01582">
    <property type="entry name" value="TIR"/>
    <property type="match status" value="1"/>
</dbReference>
<evidence type="ECO:0000256" key="1">
    <source>
        <dbReference type="ARBA" id="ARBA00022614"/>
    </source>
</evidence>
<dbReference type="InterPro" id="IPR044974">
    <property type="entry name" value="Disease_R_plants"/>
</dbReference>
<dbReference type="Gene3D" id="3.40.50.10140">
    <property type="entry name" value="Toll/interleukin-1 receptor homology (TIR) domain"/>
    <property type="match status" value="1"/>
</dbReference>
<dbReference type="SUPFAM" id="SSF52058">
    <property type="entry name" value="L domain-like"/>
    <property type="match status" value="1"/>
</dbReference>
<accession>A0AAW1Y8S7</accession>
<dbReference type="InterPro" id="IPR035897">
    <property type="entry name" value="Toll_tir_struct_dom_sf"/>
</dbReference>
<dbReference type="GO" id="GO:0043531">
    <property type="term" value="F:ADP binding"/>
    <property type="evidence" value="ECO:0007669"/>
    <property type="project" value="InterPro"/>
</dbReference>
<evidence type="ECO:0000256" key="2">
    <source>
        <dbReference type="ARBA" id="ARBA00022737"/>
    </source>
</evidence>
<dbReference type="PANTHER" id="PTHR11017">
    <property type="entry name" value="LEUCINE-RICH REPEAT-CONTAINING PROTEIN"/>
    <property type="match status" value="1"/>
</dbReference>
<evidence type="ECO:0000259" key="5">
    <source>
        <dbReference type="PROSITE" id="PS50104"/>
    </source>
</evidence>
<dbReference type="Proteomes" id="UP001457282">
    <property type="component" value="Unassembled WGS sequence"/>
</dbReference>
<feature type="domain" description="TIR" evidence="5">
    <location>
        <begin position="20"/>
        <end position="190"/>
    </location>
</feature>
<protein>
    <recommendedName>
        <fullName evidence="5">TIR domain-containing protein</fullName>
    </recommendedName>
</protein>
<dbReference type="AlphaFoldDB" id="A0AAW1Y8S7"/>
<dbReference type="Gene3D" id="1.10.8.430">
    <property type="entry name" value="Helical domain of apoptotic protease-activating factors"/>
    <property type="match status" value="1"/>
</dbReference>
<dbReference type="InterPro" id="IPR042197">
    <property type="entry name" value="Apaf_helical"/>
</dbReference>
<comment type="caution">
    <text evidence="6">The sequence shown here is derived from an EMBL/GenBank/DDBJ whole genome shotgun (WGS) entry which is preliminary data.</text>
</comment>
<dbReference type="InterPro" id="IPR002182">
    <property type="entry name" value="NB-ARC"/>
</dbReference>
<keyword evidence="4" id="KW-0520">NAD</keyword>
<keyword evidence="7" id="KW-1185">Reference proteome</keyword>
<dbReference type="Pfam" id="PF23282">
    <property type="entry name" value="WHD_ROQ1"/>
    <property type="match status" value="1"/>
</dbReference>
<dbReference type="SUPFAM" id="SSF52200">
    <property type="entry name" value="Toll/Interleukin receptor TIR domain"/>
    <property type="match status" value="1"/>
</dbReference>
<dbReference type="GO" id="GO:0007165">
    <property type="term" value="P:signal transduction"/>
    <property type="evidence" value="ECO:0007669"/>
    <property type="project" value="InterPro"/>
</dbReference>
<dbReference type="PROSITE" id="PS50104">
    <property type="entry name" value="TIR"/>
    <property type="match status" value="1"/>
</dbReference>
<evidence type="ECO:0000256" key="3">
    <source>
        <dbReference type="ARBA" id="ARBA00022821"/>
    </source>
</evidence>
<dbReference type="GO" id="GO:0006952">
    <property type="term" value="P:defense response"/>
    <property type="evidence" value="ECO:0007669"/>
    <property type="project" value="UniProtKB-KW"/>
</dbReference>
<dbReference type="PANTHER" id="PTHR11017:SF563">
    <property type="entry name" value="TMV RESISTANCE PROTEIN N-LIKE"/>
    <property type="match status" value="1"/>
</dbReference>
<keyword evidence="3" id="KW-0611">Plant defense</keyword>
<dbReference type="Pfam" id="PF00931">
    <property type="entry name" value="NB-ARC"/>
    <property type="match status" value="1"/>
</dbReference>
<dbReference type="FunFam" id="3.40.50.10140:FF:000007">
    <property type="entry name" value="Disease resistance protein (TIR-NBS-LRR class)"/>
    <property type="match status" value="1"/>
</dbReference>
<reference evidence="6 7" key="1">
    <citation type="journal article" date="2023" name="G3 (Bethesda)">
        <title>A chromosome-length genome assembly and annotation of blackberry (Rubus argutus, cv. 'Hillquist').</title>
        <authorList>
            <person name="Bruna T."/>
            <person name="Aryal R."/>
            <person name="Dudchenko O."/>
            <person name="Sargent D.J."/>
            <person name="Mead D."/>
            <person name="Buti M."/>
            <person name="Cavallini A."/>
            <person name="Hytonen T."/>
            <person name="Andres J."/>
            <person name="Pham M."/>
            <person name="Weisz D."/>
            <person name="Mascagni F."/>
            <person name="Usai G."/>
            <person name="Natali L."/>
            <person name="Bassil N."/>
            <person name="Fernandez G.E."/>
            <person name="Lomsadze A."/>
            <person name="Armour M."/>
            <person name="Olukolu B."/>
            <person name="Poorten T."/>
            <person name="Britton C."/>
            <person name="Davik J."/>
            <person name="Ashrafi H."/>
            <person name="Aiden E.L."/>
            <person name="Borodovsky M."/>
            <person name="Worthington M."/>
        </authorList>
    </citation>
    <scope>NUCLEOTIDE SEQUENCE [LARGE SCALE GENOMIC DNA]</scope>
    <source>
        <strain evidence="6">PI 553951</strain>
    </source>
</reference>
<dbReference type="InterPro" id="IPR027417">
    <property type="entry name" value="P-loop_NTPase"/>
</dbReference>
<dbReference type="Gene3D" id="3.40.50.300">
    <property type="entry name" value="P-loop containing nucleotide triphosphate hydrolases"/>
    <property type="match status" value="1"/>
</dbReference>
<dbReference type="SUPFAM" id="SSF52540">
    <property type="entry name" value="P-loop containing nucleoside triphosphate hydrolases"/>
    <property type="match status" value="1"/>
</dbReference>
<dbReference type="InterPro" id="IPR036390">
    <property type="entry name" value="WH_DNA-bd_sf"/>
</dbReference>
<gene>
    <name evidence="6" type="ORF">M0R45_010042</name>
</gene>
<keyword evidence="1" id="KW-0433">Leucine-rich repeat</keyword>
<evidence type="ECO:0000313" key="7">
    <source>
        <dbReference type="Proteomes" id="UP001457282"/>
    </source>
</evidence>
<dbReference type="InterPro" id="IPR000157">
    <property type="entry name" value="TIR_dom"/>
</dbReference>
<organism evidence="6 7">
    <name type="scientific">Rubus argutus</name>
    <name type="common">Southern blackberry</name>
    <dbReference type="NCBI Taxonomy" id="59490"/>
    <lineage>
        <taxon>Eukaryota</taxon>
        <taxon>Viridiplantae</taxon>
        <taxon>Streptophyta</taxon>
        <taxon>Embryophyta</taxon>
        <taxon>Tracheophyta</taxon>
        <taxon>Spermatophyta</taxon>
        <taxon>Magnoliopsida</taxon>
        <taxon>eudicotyledons</taxon>
        <taxon>Gunneridae</taxon>
        <taxon>Pentapetalae</taxon>
        <taxon>rosids</taxon>
        <taxon>fabids</taxon>
        <taxon>Rosales</taxon>
        <taxon>Rosaceae</taxon>
        <taxon>Rosoideae</taxon>
        <taxon>Rosoideae incertae sedis</taxon>
        <taxon>Rubus</taxon>
    </lineage>
</organism>
<dbReference type="InterPro" id="IPR058192">
    <property type="entry name" value="WHD_ROQ1-like"/>
</dbReference>
<keyword evidence="2" id="KW-0677">Repeat</keyword>
<dbReference type="SMART" id="SM00255">
    <property type="entry name" value="TIR"/>
    <property type="match status" value="1"/>
</dbReference>
<dbReference type="SUPFAM" id="SSF46785">
    <property type="entry name" value="Winged helix' DNA-binding domain"/>
    <property type="match status" value="1"/>
</dbReference>
<proteinExistence type="predicted"/>